<organism evidence="2">
    <name type="scientific">Lotharella oceanica</name>
    <dbReference type="NCBI Taxonomy" id="641309"/>
    <lineage>
        <taxon>Eukaryota</taxon>
        <taxon>Sar</taxon>
        <taxon>Rhizaria</taxon>
        <taxon>Cercozoa</taxon>
        <taxon>Chlorarachniophyceae</taxon>
        <taxon>Lotharella</taxon>
    </lineage>
</organism>
<dbReference type="InterPro" id="IPR011993">
    <property type="entry name" value="PH-like_dom_sf"/>
</dbReference>
<accession>A0A7S2U0Y0</accession>
<evidence type="ECO:0000313" key="2">
    <source>
        <dbReference type="EMBL" id="CAD9775900.1"/>
    </source>
</evidence>
<gene>
    <name evidence="2" type="ORF">LSP00402_LOCUS19904</name>
</gene>
<reference evidence="2" key="1">
    <citation type="submission" date="2021-01" db="EMBL/GenBank/DDBJ databases">
        <authorList>
            <person name="Corre E."/>
            <person name="Pelletier E."/>
            <person name="Niang G."/>
            <person name="Scheremetjew M."/>
            <person name="Finn R."/>
            <person name="Kale V."/>
            <person name="Holt S."/>
            <person name="Cochrane G."/>
            <person name="Meng A."/>
            <person name="Brown T."/>
            <person name="Cohen L."/>
        </authorList>
    </citation>
    <scope>NUCLEOTIDE SEQUENCE</scope>
    <source>
        <strain evidence="2">CCMP622</strain>
    </source>
</reference>
<sequence>MKIPESPAGEIPPLKEGKEAVPSLQTEQTVTIQILKHLQQGTGLLKRMRWSGPKVRVFRLSRDMEYLERESLNFLSFEPTRIPLDHIKAMENTTASTADPELAAAGFCLYYDPNGRGRKTAFFDCIAPTGADYILWTKGLRLLLETRAKSKSEGQKLKRELLELTLDIPITTINHWFVQHFPNGCMDDGDDKL</sequence>
<feature type="region of interest" description="Disordered" evidence="1">
    <location>
        <begin position="1"/>
        <end position="21"/>
    </location>
</feature>
<evidence type="ECO:0000256" key="1">
    <source>
        <dbReference type="SAM" id="MobiDB-lite"/>
    </source>
</evidence>
<dbReference type="EMBL" id="HBHP01032301">
    <property type="protein sequence ID" value="CAD9775900.1"/>
    <property type="molecule type" value="Transcribed_RNA"/>
</dbReference>
<dbReference type="AlphaFoldDB" id="A0A7S2U0Y0"/>
<evidence type="ECO:0008006" key="3">
    <source>
        <dbReference type="Google" id="ProtNLM"/>
    </source>
</evidence>
<dbReference type="SUPFAM" id="SSF50729">
    <property type="entry name" value="PH domain-like"/>
    <property type="match status" value="1"/>
</dbReference>
<dbReference type="Gene3D" id="2.30.29.30">
    <property type="entry name" value="Pleckstrin-homology domain (PH domain)/Phosphotyrosine-binding domain (PTB)"/>
    <property type="match status" value="1"/>
</dbReference>
<protein>
    <recommendedName>
        <fullName evidence="3">PH domain-containing protein</fullName>
    </recommendedName>
</protein>
<name>A0A7S2U0Y0_9EUKA</name>
<proteinExistence type="predicted"/>